<gene>
    <name evidence="2" type="ORF">HanXRQr2_Chr07g0283331</name>
</gene>
<feature type="signal peptide" evidence="1">
    <location>
        <begin position="1"/>
        <end position="20"/>
    </location>
</feature>
<reference evidence="2" key="1">
    <citation type="journal article" date="2017" name="Nature">
        <title>The sunflower genome provides insights into oil metabolism, flowering and Asterid evolution.</title>
        <authorList>
            <person name="Badouin H."/>
            <person name="Gouzy J."/>
            <person name="Grassa C.J."/>
            <person name="Murat F."/>
            <person name="Staton S.E."/>
            <person name="Cottret L."/>
            <person name="Lelandais-Briere C."/>
            <person name="Owens G.L."/>
            <person name="Carrere S."/>
            <person name="Mayjonade B."/>
            <person name="Legrand L."/>
            <person name="Gill N."/>
            <person name="Kane N.C."/>
            <person name="Bowers J.E."/>
            <person name="Hubner S."/>
            <person name="Bellec A."/>
            <person name="Berard A."/>
            <person name="Berges H."/>
            <person name="Blanchet N."/>
            <person name="Boniface M.C."/>
            <person name="Brunel D."/>
            <person name="Catrice O."/>
            <person name="Chaidir N."/>
            <person name="Claudel C."/>
            <person name="Donnadieu C."/>
            <person name="Faraut T."/>
            <person name="Fievet G."/>
            <person name="Helmstetter N."/>
            <person name="King M."/>
            <person name="Knapp S.J."/>
            <person name="Lai Z."/>
            <person name="Le Paslier M.C."/>
            <person name="Lippi Y."/>
            <person name="Lorenzon L."/>
            <person name="Mandel J.R."/>
            <person name="Marage G."/>
            <person name="Marchand G."/>
            <person name="Marquand E."/>
            <person name="Bret-Mestries E."/>
            <person name="Morien E."/>
            <person name="Nambeesan S."/>
            <person name="Nguyen T."/>
            <person name="Pegot-Espagnet P."/>
            <person name="Pouilly N."/>
            <person name="Raftis F."/>
            <person name="Sallet E."/>
            <person name="Schiex T."/>
            <person name="Thomas J."/>
            <person name="Vandecasteele C."/>
            <person name="Vares D."/>
            <person name="Vear F."/>
            <person name="Vautrin S."/>
            <person name="Crespi M."/>
            <person name="Mangin B."/>
            <person name="Burke J.M."/>
            <person name="Salse J."/>
            <person name="Munos S."/>
            <person name="Vincourt P."/>
            <person name="Rieseberg L.H."/>
            <person name="Langlade N.B."/>
        </authorList>
    </citation>
    <scope>NUCLEOTIDE SEQUENCE</scope>
    <source>
        <tissue evidence="2">Leaves</tissue>
    </source>
</reference>
<comment type="caution">
    <text evidence="2">The sequence shown here is derived from an EMBL/GenBank/DDBJ whole genome shotgun (WGS) entry which is preliminary data.</text>
</comment>
<dbReference type="Proteomes" id="UP000215914">
    <property type="component" value="Unassembled WGS sequence"/>
</dbReference>
<evidence type="ECO:0000313" key="3">
    <source>
        <dbReference type="Proteomes" id="UP000215914"/>
    </source>
</evidence>
<name>A0A9K3IJG0_HELAN</name>
<protein>
    <submittedName>
        <fullName evidence="2">Uncharacterized protein</fullName>
    </submittedName>
</protein>
<keyword evidence="3" id="KW-1185">Reference proteome</keyword>
<evidence type="ECO:0000313" key="2">
    <source>
        <dbReference type="EMBL" id="KAF5797667.1"/>
    </source>
</evidence>
<keyword evidence="1" id="KW-0732">Signal</keyword>
<accession>A0A9K3IJG0</accession>
<proteinExistence type="predicted"/>
<organism evidence="2 3">
    <name type="scientific">Helianthus annuus</name>
    <name type="common">Common sunflower</name>
    <dbReference type="NCBI Taxonomy" id="4232"/>
    <lineage>
        <taxon>Eukaryota</taxon>
        <taxon>Viridiplantae</taxon>
        <taxon>Streptophyta</taxon>
        <taxon>Embryophyta</taxon>
        <taxon>Tracheophyta</taxon>
        <taxon>Spermatophyta</taxon>
        <taxon>Magnoliopsida</taxon>
        <taxon>eudicotyledons</taxon>
        <taxon>Gunneridae</taxon>
        <taxon>Pentapetalae</taxon>
        <taxon>asterids</taxon>
        <taxon>campanulids</taxon>
        <taxon>Asterales</taxon>
        <taxon>Asteraceae</taxon>
        <taxon>Asteroideae</taxon>
        <taxon>Heliantheae alliance</taxon>
        <taxon>Heliantheae</taxon>
        <taxon>Helianthus</taxon>
    </lineage>
</organism>
<reference evidence="2" key="2">
    <citation type="submission" date="2020-06" db="EMBL/GenBank/DDBJ databases">
        <title>Helianthus annuus Genome sequencing and assembly Release 2.</title>
        <authorList>
            <person name="Gouzy J."/>
            <person name="Langlade N."/>
            <person name="Munos S."/>
        </authorList>
    </citation>
    <scope>NUCLEOTIDE SEQUENCE</scope>
    <source>
        <tissue evidence="2">Leaves</tissue>
    </source>
</reference>
<feature type="chain" id="PRO_5039925700" evidence="1">
    <location>
        <begin position="21"/>
        <end position="44"/>
    </location>
</feature>
<dbReference type="EMBL" id="MNCJ02000322">
    <property type="protein sequence ID" value="KAF5797667.1"/>
    <property type="molecule type" value="Genomic_DNA"/>
</dbReference>
<evidence type="ECO:0000256" key="1">
    <source>
        <dbReference type="SAM" id="SignalP"/>
    </source>
</evidence>
<sequence length="44" mass="4919">MVVFCFISCTWINPICVGRAGWSQYCDIPNNNIAALNRMNVPEG</sequence>
<dbReference type="AlphaFoldDB" id="A0A9K3IJG0"/>
<dbReference type="Gramene" id="mRNA:HanXRQr2_Chr07g0283331">
    <property type="protein sequence ID" value="mRNA:HanXRQr2_Chr07g0283331"/>
    <property type="gene ID" value="HanXRQr2_Chr07g0283331"/>
</dbReference>